<organism evidence="2 3">
    <name type="scientific">Shewanella subflava</name>
    <dbReference type="NCBI Taxonomy" id="2986476"/>
    <lineage>
        <taxon>Bacteria</taxon>
        <taxon>Pseudomonadati</taxon>
        <taxon>Pseudomonadota</taxon>
        <taxon>Gammaproteobacteria</taxon>
        <taxon>Alteromonadales</taxon>
        <taxon>Shewanellaceae</taxon>
        <taxon>Shewanella</taxon>
    </lineage>
</organism>
<comment type="caution">
    <text evidence="2">The sequence shown here is derived from an EMBL/GenBank/DDBJ whole genome shotgun (WGS) entry which is preliminary data.</text>
</comment>
<proteinExistence type="predicted"/>
<feature type="chain" id="PRO_5047490746" evidence="1">
    <location>
        <begin position="26"/>
        <end position="215"/>
    </location>
</feature>
<keyword evidence="1" id="KW-0732">Signal</keyword>
<evidence type="ECO:0000256" key="1">
    <source>
        <dbReference type="SAM" id="SignalP"/>
    </source>
</evidence>
<reference evidence="2" key="1">
    <citation type="submission" date="2022-10" db="EMBL/GenBank/DDBJ databases">
        <title>Shewanella flava sp. nov, isolated from the estuary of the Fenhe River into the Yellow River.</title>
        <authorList>
            <person name="Li Y."/>
        </authorList>
    </citation>
    <scope>NUCLEOTIDE SEQUENCE</scope>
    <source>
        <strain evidence="2">FYR11-62</strain>
    </source>
</reference>
<dbReference type="RefSeq" id="WP_264728694.1">
    <property type="nucleotide sequence ID" value="NZ_JAPDMX010000033.1"/>
</dbReference>
<sequence length="215" mass="23042">MNKKLTLGLVAAGLLSAGVSSVAVAHQAGDIIFRAGAVMVSPDESSPVVANIAEFGVDDNTQLGLNFGYMITDNWGVELLAATPFSHDVSLGDLGKIAETKHLPPTLVAQYYFGDAQSKLRPYVGVGVNFTNFFDNDFTPEAKAAGLDNLSLSTSWGFAAQVGLDYNINKDWLVNASVWYADISTDVNFTLGQDAVSIDTDINPWVYMVSVGYKF</sequence>
<dbReference type="InterPro" id="IPR011250">
    <property type="entry name" value="OMP/PagP_B-barrel"/>
</dbReference>
<feature type="signal peptide" evidence="1">
    <location>
        <begin position="1"/>
        <end position="25"/>
    </location>
</feature>
<dbReference type="PANTHER" id="PTHR36920:SF1">
    <property type="entry name" value="OUTER MEMBRANE PROTEIN W"/>
    <property type="match status" value="1"/>
</dbReference>
<dbReference type="InterPro" id="IPR005618">
    <property type="entry name" value="OMPW"/>
</dbReference>
<protein>
    <submittedName>
        <fullName evidence="2">Outer membrane protein OmpW</fullName>
    </submittedName>
</protein>
<gene>
    <name evidence="2" type="primary">ompW</name>
    <name evidence="2" type="ORF">OHT75_16765</name>
</gene>
<dbReference type="SUPFAM" id="SSF56925">
    <property type="entry name" value="OMPA-like"/>
    <property type="match status" value="1"/>
</dbReference>
<dbReference type="PANTHER" id="PTHR36920">
    <property type="match status" value="1"/>
</dbReference>
<evidence type="ECO:0000313" key="2">
    <source>
        <dbReference type="EMBL" id="MCW3174126.1"/>
    </source>
</evidence>
<dbReference type="Pfam" id="PF03922">
    <property type="entry name" value="OmpW"/>
    <property type="match status" value="1"/>
</dbReference>
<accession>A0ABT3IDI6</accession>
<dbReference type="NCBIfam" id="NF008202">
    <property type="entry name" value="PRK10959.1"/>
    <property type="match status" value="1"/>
</dbReference>
<dbReference type="EMBL" id="JAPDMX010000033">
    <property type="protein sequence ID" value="MCW3174126.1"/>
    <property type="molecule type" value="Genomic_DNA"/>
</dbReference>
<name>A0ABT3IDI6_9GAMM</name>
<dbReference type="Proteomes" id="UP001163714">
    <property type="component" value="Unassembled WGS sequence"/>
</dbReference>
<dbReference type="Gene3D" id="2.40.160.20">
    <property type="match status" value="1"/>
</dbReference>
<keyword evidence="3" id="KW-1185">Reference proteome</keyword>
<evidence type="ECO:0000313" key="3">
    <source>
        <dbReference type="Proteomes" id="UP001163714"/>
    </source>
</evidence>